<keyword evidence="8" id="KW-1185">Reference proteome</keyword>
<protein>
    <submittedName>
        <fullName evidence="7">Acyl-CoA dehydrogenase</fullName>
    </submittedName>
</protein>
<dbReference type="SUPFAM" id="SSF47203">
    <property type="entry name" value="Acyl-CoA dehydrogenase C-terminal domain-like"/>
    <property type="match status" value="1"/>
</dbReference>
<evidence type="ECO:0000313" key="8">
    <source>
        <dbReference type="Proteomes" id="UP000282125"/>
    </source>
</evidence>
<comment type="cofactor">
    <cofactor evidence="1">
        <name>FAD</name>
        <dbReference type="ChEBI" id="CHEBI:57692"/>
    </cofactor>
</comment>
<dbReference type="InterPro" id="IPR037069">
    <property type="entry name" value="AcylCoA_DH/ox_N_sf"/>
</dbReference>
<dbReference type="AlphaFoldDB" id="A0A3P3DQX2"/>
<dbReference type="InterPro" id="IPR009075">
    <property type="entry name" value="AcylCo_DH/oxidase_C"/>
</dbReference>
<evidence type="ECO:0000256" key="4">
    <source>
        <dbReference type="ARBA" id="ARBA00022827"/>
    </source>
</evidence>
<dbReference type="Gene3D" id="1.10.540.10">
    <property type="entry name" value="Acyl-CoA dehydrogenase/oxidase, N-terminal domain"/>
    <property type="match status" value="1"/>
</dbReference>
<comment type="similarity">
    <text evidence="2">Belongs to the acyl-CoA dehydrogenase family.</text>
</comment>
<dbReference type="EMBL" id="RRAZ01000006">
    <property type="protein sequence ID" value="RRH76615.1"/>
    <property type="molecule type" value="Genomic_DNA"/>
</dbReference>
<dbReference type="Pfam" id="PF00441">
    <property type="entry name" value="Acyl-CoA_dh_1"/>
    <property type="match status" value="1"/>
</dbReference>
<gene>
    <name evidence="7" type="ORF">EG244_05445</name>
</gene>
<keyword evidence="3" id="KW-0285">Flavoprotein</keyword>
<dbReference type="GO" id="GO:0003995">
    <property type="term" value="F:acyl-CoA dehydrogenase activity"/>
    <property type="evidence" value="ECO:0007669"/>
    <property type="project" value="TreeGrafter"/>
</dbReference>
<reference evidence="7 8" key="1">
    <citation type="submission" date="2018-11" db="EMBL/GenBank/DDBJ databases">
        <title>Gemmobacter sp. nov., YIM 102744-1 draft genome.</title>
        <authorList>
            <person name="Li G."/>
            <person name="Jiang Y."/>
        </authorList>
    </citation>
    <scope>NUCLEOTIDE SEQUENCE [LARGE SCALE GENOMIC DNA]</scope>
    <source>
        <strain evidence="7 8">YIM 102744-1</strain>
    </source>
</reference>
<dbReference type="InterPro" id="IPR009100">
    <property type="entry name" value="AcylCoA_DH/oxidase_NM_dom_sf"/>
</dbReference>
<sequence length="316" mass="32800">MSDDSLSPEEFAEAAGAAILDAQSRPDATRDVLAEAGLFSVSVDEDHGGMGLGIAFSVPVAQTAGEKQLRFPIVEQIVLARAFAGTEQGEALLGGALTGTIAFAGALEAGFAARAAFATTADVMLVAEGEGAALIDLASVTVEADATLDPEAPSGFARLEGATVLARLDAAGYAALKRDVTILFAAFVNGAAEGALNRSAEYLAQRVQFGRPLSAKQAVRHHLARMKLGTEAAIARLRRALLDNEFAESRAIETALTGALSNAVFVVEKAVHLHGGMGFTEELPLHYSLRDVRKIETALQAGAQTRAIGRAFIDAA</sequence>
<dbReference type="SUPFAM" id="SSF56645">
    <property type="entry name" value="Acyl-CoA dehydrogenase NM domain-like"/>
    <property type="match status" value="1"/>
</dbReference>
<dbReference type="OrthoDB" id="9775090at2"/>
<dbReference type="PANTHER" id="PTHR43884:SF20">
    <property type="entry name" value="ACYL-COA DEHYDROGENASE FADE28"/>
    <property type="match status" value="1"/>
</dbReference>
<dbReference type="GO" id="GO:0050660">
    <property type="term" value="F:flavin adenine dinucleotide binding"/>
    <property type="evidence" value="ECO:0007669"/>
    <property type="project" value="InterPro"/>
</dbReference>
<accession>A0A3P3DQX2</accession>
<keyword evidence="4" id="KW-0274">FAD</keyword>
<evidence type="ECO:0000256" key="2">
    <source>
        <dbReference type="ARBA" id="ARBA00009347"/>
    </source>
</evidence>
<evidence type="ECO:0000313" key="7">
    <source>
        <dbReference type="EMBL" id="RRH76615.1"/>
    </source>
</evidence>
<dbReference type="RefSeq" id="WP_124964002.1">
    <property type="nucleotide sequence ID" value="NZ_RRAZ01000006.1"/>
</dbReference>
<proteinExistence type="inferred from homology"/>
<name>A0A3P3DQX2_9RHOB</name>
<evidence type="ECO:0000256" key="1">
    <source>
        <dbReference type="ARBA" id="ARBA00001974"/>
    </source>
</evidence>
<evidence type="ECO:0000259" key="6">
    <source>
        <dbReference type="Pfam" id="PF00441"/>
    </source>
</evidence>
<keyword evidence="5" id="KW-0560">Oxidoreductase</keyword>
<feature type="domain" description="Acyl-CoA dehydrogenase/oxidase C-terminal" evidence="6">
    <location>
        <begin position="184"/>
        <end position="294"/>
    </location>
</feature>
<comment type="caution">
    <text evidence="7">The sequence shown here is derived from an EMBL/GenBank/DDBJ whole genome shotgun (WGS) entry which is preliminary data.</text>
</comment>
<dbReference type="InterPro" id="IPR036250">
    <property type="entry name" value="AcylCo_DH-like_C"/>
</dbReference>
<dbReference type="PANTHER" id="PTHR43884">
    <property type="entry name" value="ACYL-COA DEHYDROGENASE"/>
    <property type="match status" value="1"/>
</dbReference>
<dbReference type="Proteomes" id="UP000282125">
    <property type="component" value="Unassembled WGS sequence"/>
</dbReference>
<evidence type="ECO:0000256" key="3">
    <source>
        <dbReference type="ARBA" id="ARBA00022630"/>
    </source>
</evidence>
<dbReference type="Gene3D" id="1.20.140.10">
    <property type="entry name" value="Butyryl-CoA Dehydrogenase, subunit A, domain 3"/>
    <property type="match status" value="1"/>
</dbReference>
<organism evidence="7 8">
    <name type="scientific">Falsigemmobacter faecalis</name>
    <dbReference type="NCBI Taxonomy" id="2488730"/>
    <lineage>
        <taxon>Bacteria</taxon>
        <taxon>Pseudomonadati</taxon>
        <taxon>Pseudomonadota</taxon>
        <taxon>Alphaproteobacteria</taxon>
        <taxon>Rhodobacterales</taxon>
        <taxon>Paracoccaceae</taxon>
        <taxon>Falsigemmobacter</taxon>
    </lineage>
</organism>
<evidence type="ECO:0000256" key="5">
    <source>
        <dbReference type="ARBA" id="ARBA00023002"/>
    </source>
</evidence>